<protein>
    <submittedName>
        <fullName evidence="1">Peptidase M14 carboxypeptidase A</fullName>
    </submittedName>
</protein>
<name>D9PI21_9ZZZZ</name>
<keyword evidence="1" id="KW-0121">Carboxypeptidase</keyword>
<dbReference type="GO" id="GO:0004180">
    <property type="term" value="F:carboxypeptidase activity"/>
    <property type="evidence" value="ECO:0007669"/>
    <property type="project" value="UniProtKB-KW"/>
</dbReference>
<proteinExistence type="predicted"/>
<keyword evidence="1" id="KW-0378">Hydrolase</keyword>
<keyword evidence="1" id="KW-0645">Protease</keyword>
<gene>
    <name evidence="1" type="ORF">LDC_1175</name>
</gene>
<dbReference type="AlphaFoldDB" id="D9PI21"/>
<comment type="caution">
    <text evidence="1">The sequence shown here is derived from an EMBL/GenBank/DDBJ whole genome shotgun (WGS) entry which is preliminary data.</text>
</comment>
<reference evidence="1" key="1">
    <citation type="submission" date="2010-07" db="EMBL/GenBank/DDBJ databases">
        <authorList>
            <consortium name="CONSOLIDER consortium CSD2007-00005"/>
            <person name="Guazzaroni M.-E."/>
            <person name="Richter M."/>
            <person name="Garcia-Salamanca A."/>
            <person name="Yarza P."/>
            <person name="Ferrer M."/>
        </authorList>
    </citation>
    <scope>NUCLEOTIDE SEQUENCE</scope>
</reference>
<evidence type="ECO:0000313" key="1">
    <source>
        <dbReference type="EMBL" id="EFK96793.1"/>
    </source>
</evidence>
<sequence>MKLTVGEHTRTPAGRKQLLFLTLSIISPVKSVELPAAYLLTVNEQNVLDLLRIHGIRLEKLTSDTEIRAERFEIAELKGSQRLSQGHYINSVKGTFRNETQNFPAGTVVVRMDQPLASVCAYLLEPQSGEGLLAWNFLDRYLVPQWGMGYLSYPVCKVMGKADFRTIPFN</sequence>
<dbReference type="EMBL" id="ADZX01000401">
    <property type="protein sequence ID" value="EFK96793.1"/>
    <property type="molecule type" value="Genomic_DNA"/>
</dbReference>
<organism evidence="1">
    <name type="scientific">sediment metagenome</name>
    <dbReference type="NCBI Taxonomy" id="749907"/>
    <lineage>
        <taxon>unclassified sequences</taxon>
        <taxon>metagenomes</taxon>
        <taxon>ecological metagenomes</taxon>
    </lineage>
</organism>
<accession>D9PI21</accession>
<reference evidence="1" key="2">
    <citation type="journal article" date="2011" name="Microb. Ecol.">
        <title>Taxonomic and Functional Metagenomic Profiling of the Microbial Community in the Anoxic Sediment of a Sub-saline Shallow Lake (Laguna de Carrizo, Central Spain).</title>
        <authorList>
            <person name="Ferrer M."/>
            <person name="Guazzaroni M.E."/>
            <person name="Richter M."/>
            <person name="Garcia-Salamanca A."/>
            <person name="Yarza P."/>
            <person name="Suarez-Suarez A."/>
            <person name="Solano J."/>
            <person name="Alcaide M."/>
            <person name="van Dillewijn P."/>
            <person name="Molina-Henares M.A."/>
            <person name="Lopez-Cortes N."/>
            <person name="Al-Ramahi Y."/>
            <person name="Guerrero C."/>
            <person name="Acosta A."/>
            <person name="de Eugenio L.I."/>
            <person name="Martinez V."/>
            <person name="Marques S."/>
            <person name="Rojo F."/>
            <person name="Santero E."/>
            <person name="Genilloud O."/>
            <person name="Perez-Perez J."/>
            <person name="Rossello-Mora R."/>
            <person name="Ramos J.L."/>
        </authorList>
    </citation>
    <scope>NUCLEOTIDE SEQUENCE</scope>
</reference>